<evidence type="ECO:0000313" key="1">
    <source>
        <dbReference type="EMBL" id="KAK4138122.1"/>
    </source>
</evidence>
<accession>A0AAN6URZ8</accession>
<name>A0AAN6URZ8_9PEZI</name>
<dbReference type="Proteomes" id="UP001304895">
    <property type="component" value="Unassembled WGS sequence"/>
</dbReference>
<keyword evidence="2" id="KW-1185">Reference proteome</keyword>
<proteinExistence type="predicted"/>
<sequence length="168" mass="19056">MRTLSEPGAGRSCRNHRAVYGRWVGISASHPGPLRCPVRRCVFGPVSVHRYRYRVLVSAPNKRDATYRVFFAYAPAALHSSLRDSEHCLRNHGGDETRSGTTTEIPGTKPLPLLPCKENIKIYNSWRVCRLQSARSQWSGTGRCHKSNSRAFRLQDFEPSTFARFSLH</sequence>
<dbReference type="EMBL" id="MU853401">
    <property type="protein sequence ID" value="KAK4138122.1"/>
    <property type="molecule type" value="Genomic_DNA"/>
</dbReference>
<reference evidence="1" key="1">
    <citation type="journal article" date="2023" name="Mol. Phylogenet. Evol.">
        <title>Genome-scale phylogeny and comparative genomics of the fungal order Sordariales.</title>
        <authorList>
            <person name="Hensen N."/>
            <person name="Bonometti L."/>
            <person name="Westerberg I."/>
            <person name="Brannstrom I.O."/>
            <person name="Guillou S."/>
            <person name="Cros-Aarteil S."/>
            <person name="Calhoun S."/>
            <person name="Haridas S."/>
            <person name="Kuo A."/>
            <person name="Mondo S."/>
            <person name="Pangilinan J."/>
            <person name="Riley R."/>
            <person name="LaButti K."/>
            <person name="Andreopoulos B."/>
            <person name="Lipzen A."/>
            <person name="Chen C."/>
            <person name="Yan M."/>
            <person name="Daum C."/>
            <person name="Ng V."/>
            <person name="Clum A."/>
            <person name="Steindorff A."/>
            <person name="Ohm R.A."/>
            <person name="Martin F."/>
            <person name="Silar P."/>
            <person name="Natvig D.O."/>
            <person name="Lalanne C."/>
            <person name="Gautier V."/>
            <person name="Ament-Velasquez S.L."/>
            <person name="Kruys A."/>
            <person name="Hutchinson M.I."/>
            <person name="Powell A.J."/>
            <person name="Barry K."/>
            <person name="Miller A.N."/>
            <person name="Grigoriev I.V."/>
            <person name="Debuchy R."/>
            <person name="Gladieux P."/>
            <person name="Hiltunen Thoren M."/>
            <person name="Johannesson H."/>
        </authorList>
    </citation>
    <scope>NUCLEOTIDE SEQUENCE</scope>
    <source>
        <strain evidence="1">CBS 123565</strain>
    </source>
</reference>
<organism evidence="1 2">
    <name type="scientific">Trichocladium antarcticum</name>
    <dbReference type="NCBI Taxonomy" id="1450529"/>
    <lineage>
        <taxon>Eukaryota</taxon>
        <taxon>Fungi</taxon>
        <taxon>Dikarya</taxon>
        <taxon>Ascomycota</taxon>
        <taxon>Pezizomycotina</taxon>
        <taxon>Sordariomycetes</taxon>
        <taxon>Sordariomycetidae</taxon>
        <taxon>Sordariales</taxon>
        <taxon>Chaetomiaceae</taxon>
        <taxon>Trichocladium</taxon>
    </lineage>
</organism>
<evidence type="ECO:0000313" key="2">
    <source>
        <dbReference type="Proteomes" id="UP001304895"/>
    </source>
</evidence>
<protein>
    <submittedName>
        <fullName evidence="1">Uncharacterized protein</fullName>
    </submittedName>
</protein>
<dbReference type="AlphaFoldDB" id="A0AAN6URZ8"/>
<reference evidence="1" key="2">
    <citation type="submission" date="2023-05" db="EMBL/GenBank/DDBJ databases">
        <authorList>
            <consortium name="Lawrence Berkeley National Laboratory"/>
            <person name="Steindorff A."/>
            <person name="Hensen N."/>
            <person name="Bonometti L."/>
            <person name="Westerberg I."/>
            <person name="Brannstrom I.O."/>
            <person name="Guillou S."/>
            <person name="Cros-Aarteil S."/>
            <person name="Calhoun S."/>
            <person name="Haridas S."/>
            <person name="Kuo A."/>
            <person name="Mondo S."/>
            <person name="Pangilinan J."/>
            <person name="Riley R."/>
            <person name="Labutti K."/>
            <person name="Andreopoulos B."/>
            <person name="Lipzen A."/>
            <person name="Chen C."/>
            <person name="Yanf M."/>
            <person name="Daum C."/>
            <person name="Ng V."/>
            <person name="Clum A."/>
            <person name="Ohm R."/>
            <person name="Martin F."/>
            <person name="Silar P."/>
            <person name="Natvig D."/>
            <person name="Lalanne C."/>
            <person name="Gautier V."/>
            <person name="Ament-Velasquez S.L."/>
            <person name="Kruys A."/>
            <person name="Hutchinson M.I."/>
            <person name="Powell A.J."/>
            <person name="Barry K."/>
            <person name="Miller A.N."/>
            <person name="Grigoriev I.V."/>
            <person name="Debuchy R."/>
            <person name="Gladieux P."/>
            <person name="Thoren M.H."/>
            <person name="Johannesson H."/>
        </authorList>
    </citation>
    <scope>NUCLEOTIDE SEQUENCE</scope>
    <source>
        <strain evidence="1">CBS 123565</strain>
    </source>
</reference>
<comment type="caution">
    <text evidence="1">The sequence shown here is derived from an EMBL/GenBank/DDBJ whole genome shotgun (WGS) entry which is preliminary data.</text>
</comment>
<gene>
    <name evidence="1" type="ORF">BT67DRAFT_375</name>
</gene>